<evidence type="ECO:0000313" key="1">
    <source>
        <dbReference type="EMBL" id="SVE04379.1"/>
    </source>
</evidence>
<reference evidence="1" key="1">
    <citation type="submission" date="2018-05" db="EMBL/GenBank/DDBJ databases">
        <authorList>
            <person name="Lanie J.A."/>
            <person name="Ng W.-L."/>
            <person name="Kazmierczak K.M."/>
            <person name="Andrzejewski T.M."/>
            <person name="Davidsen T.M."/>
            <person name="Wayne K.J."/>
            <person name="Tettelin H."/>
            <person name="Glass J.I."/>
            <person name="Rusch D."/>
            <person name="Podicherti R."/>
            <person name="Tsui H.-C.T."/>
            <person name="Winkler M.E."/>
        </authorList>
    </citation>
    <scope>NUCLEOTIDE SEQUENCE</scope>
</reference>
<gene>
    <name evidence="1" type="ORF">METZ01_LOCUS457233</name>
</gene>
<dbReference type="EMBL" id="UINC01190292">
    <property type="protein sequence ID" value="SVE04379.1"/>
    <property type="molecule type" value="Genomic_DNA"/>
</dbReference>
<feature type="non-terminal residue" evidence="1">
    <location>
        <position position="65"/>
    </location>
</feature>
<dbReference type="Pfam" id="PF22397">
    <property type="entry name" value="NADAR-DarT1"/>
    <property type="match status" value="1"/>
</dbReference>
<sequence length="65" mass="7340">MAKRPVFISTKKTDSLIETKEVEFEWYPGLAVSQKQKSIESLHDAAQEQLGLNSILEISSKSKMD</sequence>
<proteinExistence type="predicted"/>
<name>A0A383AA04_9ZZZZ</name>
<dbReference type="InterPro" id="IPR053913">
    <property type="entry name" value="NADAR-DarT1"/>
</dbReference>
<accession>A0A383AA04</accession>
<organism evidence="1">
    <name type="scientific">marine metagenome</name>
    <dbReference type="NCBI Taxonomy" id="408172"/>
    <lineage>
        <taxon>unclassified sequences</taxon>
        <taxon>metagenomes</taxon>
        <taxon>ecological metagenomes</taxon>
    </lineage>
</organism>
<protein>
    <submittedName>
        <fullName evidence="1">Uncharacterized protein</fullName>
    </submittedName>
</protein>
<dbReference type="AlphaFoldDB" id="A0A383AA04"/>